<accession>A0A6N9UEX6</accession>
<evidence type="ECO:0000313" key="5">
    <source>
        <dbReference type="Proteomes" id="UP000471293"/>
    </source>
</evidence>
<dbReference type="AlphaFoldDB" id="A0A6N9UEX6"/>
<dbReference type="EMBL" id="JAAGLQ010000336">
    <property type="protein sequence ID" value="NEA17093.1"/>
    <property type="molecule type" value="Genomic_DNA"/>
</dbReference>
<feature type="domain" description="Integrase catalytic" evidence="2">
    <location>
        <begin position="219"/>
        <end position="394"/>
    </location>
</feature>
<dbReference type="InterPro" id="IPR036397">
    <property type="entry name" value="RNaseH_sf"/>
</dbReference>
<gene>
    <name evidence="3" type="ORF">G3I29_16550</name>
    <name evidence="4" type="ORF">G3I29_29380</name>
</gene>
<dbReference type="NCBIfam" id="NF033516">
    <property type="entry name" value="transpos_IS3"/>
    <property type="match status" value="1"/>
</dbReference>
<proteinExistence type="predicted"/>
<dbReference type="Pfam" id="PF13276">
    <property type="entry name" value="HTH_21"/>
    <property type="match status" value="1"/>
</dbReference>
<dbReference type="InterPro" id="IPR050900">
    <property type="entry name" value="Transposase_IS3/IS150/IS904"/>
</dbReference>
<dbReference type="Pfam" id="PF01527">
    <property type="entry name" value="HTH_Tnp_1"/>
    <property type="match status" value="1"/>
</dbReference>
<dbReference type="EMBL" id="JAAGLQ010000619">
    <property type="protein sequence ID" value="NEA19505.1"/>
    <property type="molecule type" value="Genomic_DNA"/>
</dbReference>
<evidence type="ECO:0000259" key="2">
    <source>
        <dbReference type="PROSITE" id="PS50994"/>
    </source>
</evidence>
<dbReference type="InterPro" id="IPR025948">
    <property type="entry name" value="HTH-like_dom"/>
</dbReference>
<dbReference type="Proteomes" id="UP000471293">
    <property type="component" value="Unassembled WGS sequence"/>
</dbReference>
<dbReference type="GO" id="GO:0004803">
    <property type="term" value="F:transposase activity"/>
    <property type="evidence" value="ECO:0007669"/>
    <property type="project" value="InterPro"/>
</dbReference>
<dbReference type="GO" id="GO:0015074">
    <property type="term" value="P:DNA integration"/>
    <property type="evidence" value="ECO:0007669"/>
    <property type="project" value="InterPro"/>
</dbReference>
<reference evidence="4 5" key="1">
    <citation type="submission" date="2020-01" db="EMBL/GenBank/DDBJ databases">
        <title>Insect and environment-associated Actinomycetes.</title>
        <authorList>
            <person name="Currrie C."/>
            <person name="Chevrette M."/>
            <person name="Carlson C."/>
            <person name="Stubbendieck R."/>
            <person name="Wendt-Pienkowski E."/>
        </authorList>
    </citation>
    <scope>NUCLEOTIDE SEQUENCE [LARGE SCALE GENOMIC DNA]</scope>
    <source>
        <strain evidence="4 5">SID11342</strain>
    </source>
</reference>
<dbReference type="SUPFAM" id="SSF46689">
    <property type="entry name" value="Homeodomain-like"/>
    <property type="match status" value="1"/>
</dbReference>
<dbReference type="GO" id="GO:0003677">
    <property type="term" value="F:DNA binding"/>
    <property type="evidence" value="ECO:0007669"/>
    <property type="project" value="InterPro"/>
</dbReference>
<protein>
    <submittedName>
        <fullName evidence="4">IS3 family transposase</fullName>
    </submittedName>
</protein>
<name>A0A6N9UEX6_STRHA</name>
<dbReference type="RefSeq" id="WP_164345573.1">
    <property type="nucleotide sequence ID" value="NZ_JAAGLQ010000336.1"/>
</dbReference>
<dbReference type="InterPro" id="IPR001584">
    <property type="entry name" value="Integrase_cat-core"/>
</dbReference>
<dbReference type="PANTHER" id="PTHR46889">
    <property type="entry name" value="TRANSPOSASE INSF FOR INSERTION SEQUENCE IS3B-RELATED"/>
    <property type="match status" value="1"/>
</dbReference>
<dbReference type="InterPro" id="IPR009057">
    <property type="entry name" value="Homeodomain-like_sf"/>
</dbReference>
<dbReference type="PROSITE" id="PS50994">
    <property type="entry name" value="INTEGRASE"/>
    <property type="match status" value="1"/>
</dbReference>
<dbReference type="Gene3D" id="3.30.420.10">
    <property type="entry name" value="Ribonuclease H-like superfamily/Ribonuclease H"/>
    <property type="match status" value="1"/>
</dbReference>
<sequence length="403" mass="45201">MGRKSPYPEEFRKDAVAFYRAAAGKRAYAAVAADLGITAESLRTWVRKDEAQAVPEGRDGAMSAAEELGRLRAENARLLKAEPGVAAGARDPAPGSCLFRPGGEVSPDRWVFISDNRADFGVKRVCRVLGASRAGYYRHLATEQARAERRAEEQRTVCEIRAVHAEHQGAYGAPRVHAELRARGRRINRKRVTRLMRINHIVGRHLRKKKRTTIADRTAPPAPDLVMRDFTADTLNSRWCGDITYIAVGSTWLYLATVIDICSRRVVGWSIADHMRTSLVTDAVEMAVAARGGRVHGVVFHTDRGAQYSAAAFAEVCRRHGIRRSMGRVGSSYDNALAESFFQGLKRELLHGRRWTSKAQTRLELFRWLSYYNRRRRHSALGYLTPAEFEQQLITSRTLSLVA</sequence>
<dbReference type="PANTHER" id="PTHR46889:SF4">
    <property type="entry name" value="TRANSPOSASE INSO FOR INSERTION SEQUENCE ELEMENT IS911B-RELATED"/>
    <property type="match status" value="1"/>
</dbReference>
<comment type="caution">
    <text evidence="4">The sequence shown here is derived from an EMBL/GenBank/DDBJ whole genome shotgun (WGS) entry which is preliminary data.</text>
</comment>
<evidence type="ECO:0000313" key="4">
    <source>
        <dbReference type="EMBL" id="NEA19505.1"/>
    </source>
</evidence>
<dbReference type="InterPro" id="IPR002514">
    <property type="entry name" value="Transposase_8"/>
</dbReference>
<dbReference type="Pfam" id="PF00665">
    <property type="entry name" value="rve"/>
    <property type="match status" value="1"/>
</dbReference>
<organism evidence="4 5">
    <name type="scientific">Streptomyces halstedii</name>
    <dbReference type="NCBI Taxonomy" id="1944"/>
    <lineage>
        <taxon>Bacteria</taxon>
        <taxon>Bacillati</taxon>
        <taxon>Actinomycetota</taxon>
        <taxon>Actinomycetes</taxon>
        <taxon>Kitasatosporales</taxon>
        <taxon>Streptomycetaceae</taxon>
        <taxon>Streptomyces</taxon>
    </lineage>
</organism>
<dbReference type="InterPro" id="IPR012337">
    <property type="entry name" value="RNaseH-like_sf"/>
</dbReference>
<dbReference type="InterPro" id="IPR048020">
    <property type="entry name" value="Transpos_IS3"/>
</dbReference>
<evidence type="ECO:0000313" key="3">
    <source>
        <dbReference type="EMBL" id="NEA17093.1"/>
    </source>
</evidence>
<dbReference type="SUPFAM" id="SSF53098">
    <property type="entry name" value="Ribonuclease H-like"/>
    <property type="match status" value="1"/>
</dbReference>
<dbReference type="Gene3D" id="1.10.10.60">
    <property type="entry name" value="Homeodomain-like"/>
    <property type="match status" value="1"/>
</dbReference>
<dbReference type="GO" id="GO:0006313">
    <property type="term" value="P:DNA transposition"/>
    <property type="evidence" value="ECO:0007669"/>
    <property type="project" value="InterPro"/>
</dbReference>
<dbReference type="Pfam" id="PF13333">
    <property type="entry name" value="rve_2"/>
    <property type="match status" value="1"/>
</dbReference>
<comment type="function">
    <text evidence="1">Involved in the transposition of the insertion sequence.</text>
</comment>
<evidence type="ECO:0000256" key="1">
    <source>
        <dbReference type="ARBA" id="ARBA00002286"/>
    </source>
</evidence>